<dbReference type="PROSITE" id="PS50913">
    <property type="entry name" value="GRIP"/>
    <property type="match status" value="1"/>
</dbReference>
<evidence type="ECO:0000313" key="9">
    <source>
        <dbReference type="EMBL" id="KAJ1532069.1"/>
    </source>
</evidence>
<comment type="caution">
    <text evidence="9">The sequence shown here is derived from an EMBL/GenBank/DDBJ whole genome shotgun (WGS) entry which is preliminary data.</text>
</comment>
<dbReference type="SMART" id="SM00755">
    <property type="entry name" value="Grip"/>
    <property type="match status" value="1"/>
</dbReference>
<feature type="region of interest" description="Disordered" evidence="7">
    <location>
        <begin position="51"/>
        <end position="113"/>
    </location>
</feature>
<evidence type="ECO:0000256" key="1">
    <source>
        <dbReference type="ARBA" id="ARBA00004184"/>
    </source>
</evidence>
<dbReference type="InterPro" id="IPR051952">
    <property type="entry name" value="Golgi-autophagy_related"/>
</dbReference>
<keyword evidence="4 6" id="KW-0175">Coiled coil</keyword>
<evidence type="ECO:0000256" key="6">
    <source>
        <dbReference type="SAM" id="Coils"/>
    </source>
</evidence>
<feature type="compositionally biased region" description="Polar residues" evidence="7">
    <location>
        <begin position="51"/>
        <end position="72"/>
    </location>
</feature>
<evidence type="ECO:0000256" key="7">
    <source>
        <dbReference type="SAM" id="MobiDB-lite"/>
    </source>
</evidence>
<feature type="region of interest" description="Disordered" evidence="7">
    <location>
        <begin position="136"/>
        <end position="157"/>
    </location>
</feature>
<keyword evidence="10" id="KW-1185">Reference proteome</keyword>
<keyword evidence="5" id="KW-0472">Membrane</keyword>
<name>A0AAV7Y1T4_9NEOP</name>
<dbReference type="Gene3D" id="1.10.220.60">
    <property type="entry name" value="GRIP domain"/>
    <property type="match status" value="1"/>
</dbReference>
<evidence type="ECO:0000259" key="8">
    <source>
        <dbReference type="PROSITE" id="PS50913"/>
    </source>
</evidence>
<evidence type="ECO:0000256" key="4">
    <source>
        <dbReference type="ARBA" id="ARBA00023054"/>
    </source>
</evidence>
<evidence type="ECO:0000256" key="3">
    <source>
        <dbReference type="ARBA" id="ARBA00022490"/>
    </source>
</evidence>
<dbReference type="InterPro" id="IPR000237">
    <property type="entry name" value="GRIP_dom"/>
</dbReference>
<evidence type="ECO:0000313" key="10">
    <source>
        <dbReference type="Proteomes" id="UP001075354"/>
    </source>
</evidence>
<feature type="coiled-coil region" evidence="6">
    <location>
        <begin position="419"/>
        <end position="515"/>
    </location>
</feature>
<dbReference type="Pfam" id="PF01465">
    <property type="entry name" value="GRIP"/>
    <property type="match status" value="1"/>
</dbReference>
<evidence type="ECO:0000256" key="2">
    <source>
        <dbReference type="ARBA" id="ARBA00004496"/>
    </source>
</evidence>
<dbReference type="AlphaFoldDB" id="A0AAV7Y1T4"/>
<proteinExistence type="predicted"/>
<sequence>MEKLSKSELLRIAEEQKVKLSRYESRLRDVVAAYKSLSKEKEALEASLIALSSTPAQGSSSKKSSFQENITDAESGANDEAKEPSEVGSEESAEEETPKSDNQDGSNESDESALEQLRLQLATLTNSLSTLSAEKSKMEAGFQTDKKKLRQEKEEKERVIHDLQNQLKELEKQHRLEIETVKSKLIVERHEREKEHTDHGAMIMELQKLTTEERSAKEQLETTIAELKTRALAAEISEKRLRDAYNEIEAMKAKLCRSEATAQEASPLLIQLQAEMSQLKQQHTIAIQEEQRRAKDAEDRARHLAAVHEERVANLESHLADLSETVGSYDRVRQQDQLAIQKLKEHIAHLSTAAPSDFEKEESSVELDSATSVQNILQNISKLKEQLVESNRLSEKPIDIEDAIFGLFMDFGNRQVELHAACRDEREKLLQELELAKNAKLHSPLYSARPREETAAESLRIQIRSLQERVRMLNTQLEQVESSEQEWKAQATRFQQQLEAEKTSWREKVQNLESELRARAIQTEQQLALQREHSLALLEDKEQEIRTLKSSFQMFLPLGKNCDSGATSSDVEETSLHAVQTVQEGDHTLSSKSTGAKMSSSLPGILLGTLQSENGMASVGVGPQVGDSPHILHYAHELARREVDISSLRKTRNKLESTLRDMTKILAAERERHSEETLRLRESLARLERCQSREGANLEYLKNVVLSFLETSSPSSKQHMLNAIGAVLRFSEDELDRVRHHSSNSWWYNAS</sequence>
<dbReference type="Proteomes" id="UP001075354">
    <property type="component" value="Chromosome 1"/>
</dbReference>
<reference evidence="9" key="1">
    <citation type="submission" date="2022-12" db="EMBL/GenBank/DDBJ databases">
        <title>Chromosome-level genome assembly of the bean flower thrips Megalurothrips usitatus.</title>
        <authorList>
            <person name="Ma L."/>
            <person name="Liu Q."/>
            <person name="Li H."/>
            <person name="Cai W."/>
        </authorList>
    </citation>
    <scope>NUCLEOTIDE SEQUENCE</scope>
    <source>
        <strain evidence="9">Cailab_2022a</strain>
    </source>
</reference>
<accession>A0AAV7Y1T4</accession>
<evidence type="ECO:0000256" key="5">
    <source>
        <dbReference type="ARBA" id="ARBA00023136"/>
    </source>
</evidence>
<feature type="domain" description="GRIP" evidence="8">
    <location>
        <begin position="691"/>
        <end position="741"/>
    </location>
</feature>
<keyword evidence="3" id="KW-0963">Cytoplasm</keyword>
<dbReference type="EMBL" id="JAPTSV010000001">
    <property type="protein sequence ID" value="KAJ1532069.1"/>
    <property type="molecule type" value="Genomic_DNA"/>
</dbReference>
<protein>
    <recommendedName>
        <fullName evidence="8">GRIP domain-containing protein</fullName>
    </recommendedName>
</protein>
<gene>
    <name evidence="9" type="ORF">ONE63_000699</name>
</gene>
<organism evidence="9 10">
    <name type="scientific">Megalurothrips usitatus</name>
    <name type="common">bean blossom thrips</name>
    <dbReference type="NCBI Taxonomy" id="439358"/>
    <lineage>
        <taxon>Eukaryota</taxon>
        <taxon>Metazoa</taxon>
        <taxon>Ecdysozoa</taxon>
        <taxon>Arthropoda</taxon>
        <taxon>Hexapoda</taxon>
        <taxon>Insecta</taxon>
        <taxon>Pterygota</taxon>
        <taxon>Neoptera</taxon>
        <taxon>Paraneoptera</taxon>
        <taxon>Thysanoptera</taxon>
        <taxon>Terebrantia</taxon>
        <taxon>Thripoidea</taxon>
        <taxon>Thripidae</taxon>
        <taxon>Megalurothrips</taxon>
    </lineage>
</organism>
<dbReference type="PANTHER" id="PTHR23157:SF25">
    <property type="entry name" value="GRIP AND COILED-COIL DOMAIN-CONTAINING PROTEIN 1"/>
    <property type="match status" value="1"/>
</dbReference>
<dbReference type="PANTHER" id="PTHR23157">
    <property type="entry name" value="GRIP AND COILED-COIL DOMAIN-CONTAINING PROTEIN 1"/>
    <property type="match status" value="1"/>
</dbReference>
<comment type="subcellular location">
    <subcellularLocation>
        <location evidence="2">Cytoplasm</location>
    </subcellularLocation>
    <subcellularLocation>
        <location evidence="1">Endomembrane system</location>
        <topology evidence="1">Peripheral membrane protein</topology>
    </subcellularLocation>
</comment>
<dbReference type="GO" id="GO:0005794">
    <property type="term" value="C:Golgi apparatus"/>
    <property type="evidence" value="ECO:0007669"/>
    <property type="project" value="TreeGrafter"/>
</dbReference>
<feature type="coiled-coil region" evidence="6">
    <location>
        <begin position="206"/>
        <end position="325"/>
    </location>
</feature>